<keyword evidence="7" id="KW-0998">Cell outer membrane</keyword>
<evidence type="ECO:0000256" key="1">
    <source>
        <dbReference type="ARBA" id="ARBA00004196"/>
    </source>
</evidence>
<dbReference type="InterPro" id="IPR012334">
    <property type="entry name" value="Pectin_lyas_fold"/>
</dbReference>
<dbReference type="EMBL" id="VSSQ01000169">
    <property type="protein sequence ID" value="MPL82939.1"/>
    <property type="molecule type" value="Genomic_DNA"/>
</dbReference>
<keyword evidence="4" id="KW-0964">Secreted</keyword>
<dbReference type="NCBIfam" id="TIGR01376">
    <property type="entry name" value="POMP_repeat"/>
    <property type="match status" value="1"/>
</dbReference>
<dbReference type="GO" id="GO:0005576">
    <property type="term" value="C:extracellular region"/>
    <property type="evidence" value="ECO:0007669"/>
    <property type="project" value="UniProtKB-SubCell"/>
</dbReference>
<dbReference type="Gene3D" id="2.60.40.10">
    <property type="entry name" value="Immunoglobulins"/>
    <property type="match status" value="2"/>
</dbReference>
<comment type="caution">
    <text evidence="8">The sequence shown here is derived from an EMBL/GenBank/DDBJ whole genome shotgun (WGS) entry which is preliminary data.</text>
</comment>
<keyword evidence="6" id="KW-0472">Membrane</keyword>
<dbReference type="InterPro" id="IPR011050">
    <property type="entry name" value="Pectin_lyase_fold/virulence"/>
</dbReference>
<dbReference type="Gene3D" id="2.160.20.10">
    <property type="entry name" value="Single-stranded right-handed beta-helix, Pectin lyase-like"/>
    <property type="match status" value="2"/>
</dbReference>
<evidence type="ECO:0008006" key="9">
    <source>
        <dbReference type="Google" id="ProtNLM"/>
    </source>
</evidence>
<dbReference type="SUPFAM" id="SSF51126">
    <property type="entry name" value="Pectin lyase-like"/>
    <property type="match status" value="3"/>
</dbReference>
<proteinExistence type="predicted"/>
<dbReference type="InterPro" id="IPR013783">
    <property type="entry name" value="Ig-like_fold"/>
</dbReference>
<evidence type="ECO:0000256" key="3">
    <source>
        <dbReference type="ARBA" id="ARBA00004613"/>
    </source>
</evidence>
<comment type="subcellular location">
    <subcellularLocation>
        <location evidence="1">Cell envelope</location>
    </subcellularLocation>
    <subcellularLocation>
        <location evidence="2">Cell outer membrane</location>
    </subcellularLocation>
    <subcellularLocation>
        <location evidence="3">Secreted</location>
    </subcellularLocation>
</comment>
<dbReference type="GO" id="GO:0009279">
    <property type="term" value="C:cell outer membrane"/>
    <property type="evidence" value="ECO:0007669"/>
    <property type="project" value="UniProtKB-SubCell"/>
</dbReference>
<evidence type="ECO:0000256" key="7">
    <source>
        <dbReference type="ARBA" id="ARBA00023237"/>
    </source>
</evidence>
<reference evidence="8" key="1">
    <citation type="submission" date="2019-08" db="EMBL/GenBank/DDBJ databases">
        <authorList>
            <person name="Kucharzyk K."/>
            <person name="Murdoch R.W."/>
            <person name="Higgins S."/>
            <person name="Loffler F."/>
        </authorList>
    </citation>
    <scope>NUCLEOTIDE SEQUENCE</scope>
</reference>
<evidence type="ECO:0000256" key="4">
    <source>
        <dbReference type="ARBA" id="ARBA00022525"/>
    </source>
</evidence>
<dbReference type="Gene3D" id="3.30.1910.20">
    <property type="entry name" value="asparaginyl-tRNA synthetase, N-terminal domain"/>
    <property type="match status" value="1"/>
</dbReference>
<dbReference type="InterPro" id="IPR006626">
    <property type="entry name" value="PbH1"/>
</dbReference>
<keyword evidence="5" id="KW-0732">Signal</keyword>
<dbReference type="InterPro" id="IPR003368">
    <property type="entry name" value="POMP_repeat"/>
</dbReference>
<dbReference type="SMART" id="SM00710">
    <property type="entry name" value="PbH1"/>
    <property type="match status" value="11"/>
</dbReference>
<evidence type="ECO:0000256" key="6">
    <source>
        <dbReference type="ARBA" id="ARBA00023136"/>
    </source>
</evidence>
<protein>
    <recommendedName>
        <fullName evidence="9">Adhesin-like protein</fullName>
    </recommendedName>
</protein>
<organism evidence="8">
    <name type="scientific">bioreactor metagenome</name>
    <dbReference type="NCBI Taxonomy" id="1076179"/>
    <lineage>
        <taxon>unclassified sequences</taxon>
        <taxon>metagenomes</taxon>
        <taxon>ecological metagenomes</taxon>
    </lineage>
</organism>
<evidence type="ECO:0000256" key="2">
    <source>
        <dbReference type="ARBA" id="ARBA00004442"/>
    </source>
</evidence>
<accession>A0A644UV42</accession>
<evidence type="ECO:0000256" key="5">
    <source>
        <dbReference type="ARBA" id="ARBA00022729"/>
    </source>
</evidence>
<dbReference type="InterPro" id="IPR008964">
    <property type="entry name" value="Invasin/intimin_cell_adhesion"/>
</dbReference>
<dbReference type="Gene3D" id="2.60.40.1170">
    <property type="entry name" value="Mu homology domain, subdomain B"/>
    <property type="match status" value="1"/>
</dbReference>
<dbReference type="SUPFAM" id="SSF49373">
    <property type="entry name" value="Invasin/intimin cell-adhesion fragments"/>
    <property type="match status" value="1"/>
</dbReference>
<evidence type="ECO:0000313" key="8">
    <source>
        <dbReference type="EMBL" id="MPL82939.1"/>
    </source>
</evidence>
<name>A0A644UV42_9ZZZZ</name>
<sequence>MKINKFFLVSVLLIFCLFSGVVVASDVSAASNDIYVSPSGNDSSNTGSIDSPYQSIGKAVNQSNDSSNVNIYLDEGTYRGNTTNTALVINKAHISQGGSISIIGKGVDKTFIDGEGIYQFLDVRSDSIVYLYNLTIRNCKNNNGGAIINSGNLSITSCNFKNNEAVASGGAIYSNYGAYLNIIGSEFSNHTGPYDGAVIYGYMIKLNNCSFINNAVVSNLVRGSDPNSIVFNCNFINNTLNSTSSWIYGILNMNGGSIINNTFINCSAPNSDSTSSLYISGTVYLNNNKIINCFNKNNQSFIKSSSANANFILTFLNNSTVNINKLSNILLNALLTDDMGNVVNGGYVYFRISGILDDTYTTTNSSGMVAYKFTKLLNDGLYVVSGYSDSQNLSTIKTGILNVTVNRDPITYYVSNDGNDDSGNGSEFNPFKTIKKAIEEGFSVSIYPTIVIKDGTYKNIGNVNLSFTDIGILTIIGSGNTILDGEGQNWLFNFGSYTKANLVNLTVSNFSGKNEYPTQVIIQFSDADFNITGCNFINNTNYSLINAGSVSSIKNIINTTFINNHDMYHLVILDGDSFINNCSFINNTGVFYSYSDYNYRSSILNIRNGVVTHSNFINNTIMASDYYTGILYIVGVAQTFNNKFINNTILESSKSDTGGSPLKGNVNSLNDYFEDNIAIIGGAFSGSGNFTNTTFKNNRALQYGGAIYLNGLLNLTNCTFSNNSAVLNGKDIFIYGYIYGSIYNGGKISGFDLVFKSINTTLIRNYLMANFINDEEIVVGGVNVSFYANGAYLGVAELVNGEAKLNVVGLNNGIYEINGTYQGAGDDNTITNGILNISSIIVDSVDVYVATNGCDSNGTGSIDNPFATIIKAINTGLERTQNLRVHIAEGIYSGSGNVNITLPGSVNITISGVGMNKTVLYGNLSDWAFYNNFGEGISTIANLTIDSFRSAVDNLGNLIIDGCNFKNNNITALTNRGDPAGYMDKSLASYWGNLTVKNSYFKNNNGSNGGALANYANTYIYDSVFDANNCSTYGSEIFSGYYRQNTTYTYVENTIIKNTLQINTRGAAVYLGGQNVFINCNFTNNTKSMGISGSTGIVKTSLISCVFNNTDAFYIYAGNLWNIVNSTFENINSTISIGYPGITSNISGSTFKNITGGLSLEGNMSIKDSCIYVPVKLSKNNLYIYDLDYNWWGSNDKPNLIMGTGSSNITINLNYWIVMDLFNNLCPGLTQNITVISGAIDDNGTFHHYDTSNVPILPEDREFELEVVNETGNITPNTGHVTDSGLNFTLNSNNYGNHTVKAAFKTFNSTKTFELYKLETTTNVTVSNPSGKNGNTIIITANVKDNQGNPVNEGNVGFYFDNDLIGTVDVVDGLAVFQWLVNKNNGDYNIDVFFNGDEYYSESDAKTNFTVLTIPTNVTVNLSKVMGISGDKILVTINVYDNKGNPINSGIIEVYGNGVYLGTFDVLNGKVLLNWTPVGSPGRQSIIANYTDDYTYINNQGTNNFDIRIKTTITTNSQKGTYGKTTTLKATLKDTNDKVIAGKYVKFYVNNKYIGQAKTNSQGIATLNYKVTNTGTLTVKTLTETDNTYQSSTISTKLSVPKLSKVKVANKATVKGKKITLQTIIANYGPDKSTLKISYKLPKGTKILKKSLKTGSYTYNKKTRVLTWAIKNINLSKTKSTYLKVVLSVKKGKYSIKNSIKKSKGTLISGNNALKNIKVK</sequence>
<gene>
    <name evidence="8" type="ORF">SDC9_28889</name>
</gene>